<accession>A0ABW2YPJ7</accession>
<reference evidence="2" key="1">
    <citation type="journal article" date="2019" name="Int. J. Syst. Evol. Microbiol.">
        <title>The Global Catalogue of Microorganisms (GCM) 10K type strain sequencing project: providing services to taxonomists for standard genome sequencing and annotation.</title>
        <authorList>
            <consortium name="The Broad Institute Genomics Platform"/>
            <consortium name="The Broad Institute Genome Sequencing Center for Infectious Disease"/>
            <person name="Wu L."/>
            <person name="Ma J."/>
        </authorList>
    </citation>
    <scope>NUCLEOTIDE SEQUENCE [LARGE SCALE GENOMIC DNA]</scope>
    <source>
        <strain evidence="2">CCUG 55491</strain>
    </source>
</reference>
<comment type="caution">
    <text evidence="1">The sequence shown here is derived from an EMBL/GenBank/DDBJ whole genome shotgun (WGS) entry which is preliminary data.</text>
</comment>
<evidence type="ECO:0000313" key="2">
    <source>
        <dbReference type="Proteomes" id="UP001597090"/>
    </source>
</evidence>
<sequence length="225" mass="24473">MRRSVAPRARAQARGFTLIEVLLATVLLAAGLALAFATLVASTRTAGRGEAIAAHSERMRAVEGFLRKRLAATRPVPFGTDESSALPQRFIGEPDRVRFVADLPDYLGRGGPYLHDFTIEDEGAGDGQRITLALTMVQAGALVEEREARAPEVLVDGLREARFRYRTHAEDGGLGDWQDRWETPEQLPLLVEVTLTDADGRAWPPLVVGLRLASTHVGVGVGERQ</sequence>
<dbReference type="RefSeq" id="WP_386812105.1">
    <property type="nucleotide sequence ID" value="NZ_JBHTIH010000003.1"/>
</dbReference>
<dbReference type="EMBL" id="JBHTIH010000003">
    <property type="protein sequence ID" value="MFD0739093.1"/>
    <property type="molecule type" value="Genomic_DNA"/>
</dbReference>
<dbReference type="Pfam" id="PF07963">
    <property type="entry name" value="N_methyl"/>
    <property type="match status" value="1"/>
</dbReference>
<dbReference type="NCBIfam" id="TIGR02532">
    <property type="entry name" value="IV_pilin_GFxxxE"/>
    <property type="match status" value="1"/>
</dbReference>
<dbReference type="Proteomes" id="UP001597090">
    <property type="component" value="Unassembled WGS sequence"/>
</dbReference>
<proteinExistence type="predicted"/>
<dbReference type="InterPro" id="IPR012902">
    <property type="entry name" value="N_methyl_site"/>
</dbReference>
<evidence type="ECO:0000313" key="1">
    <source>
        <dbReference type="EMBL" id="MFD0739093.1"/>
    </source>
</evidence>
<keyword evidence="2" id="KW-1185">Reference proteome</keyword>
<dbReference type="PROSITE" id="PS00409">
    <property type="entry name" value="PROKAR_NTER_METHYL"/>
    <property type="match status" value="1"/>
</dbReference>
<dbReference type="InterPro" id="IPR045584">
    <property type="entry name" value="Pilin-like"/>
</dbReference>
<dbReference type="SUPFAM" id="SSF54523">
    <property type="entry name" value="Pili subunits"/>
    <property type="match status" value="1"/>
</dbReference>
<name>A0ABW2YPJ7_9GAMM</name>
<organism evidence="1 2">
    <name type="scientific">Lysobacter koreensis</name>
    <dbReference type="NCBI Taxonomy" id="266122"/>
    <lineage>
        <taxon>Bacteria</taxon>
        <taxon>Pseudomonadati</taxon>
        <taxon>Pseudomonadota</taxon>
        <taxon>Gammaproteobacteria</taxon>
        <taxon>Lysobacterales</taxon>
        <taxon>Lysobacteraceae</taxon>
        <taxon>Lysobacter</taxon>
    </lineage>
</organism>
<gene>
    <name evidence="1" type="ORF">ACFQZQ_07345</name>
</gene>
<protein>
    <submittedName>
        <fullName evidence="1">Prepilin-type N-terminal cleavage/methylation domain-containing protein</fullName>
    </submittedName>
</protein>